<accession>A0A1U7NM68</accession>
<evidence type="ECO:0000256" key="7">
    <source>
        <dbReference type="ARBA" id="ARBA00022989"/>
    </source>
</evidence>
<evidence type="ECO:0000313" key="11">
    <source>
        <dbReference type="EMBL" id="OLU46225.1"/>
    </source>
</evidence>
<evidence type="ECO:0000256" key="3">
    <source>
        <dbReference type="ARBA" id="ARBA00022106"/>
    </source>
</evidence>
<dbReference type="OrthoDB" id="9808954at2"/>
<feature type="transmembrane region" description="Helical" evidence="10">
    <location>
        <begin position="413"/>
        <end position="432"/>
    </location>
</feature>
<organism evidence="11 12">
    <name type="scientific">Dubosiella newyorkensis</name>
    <dbReference type="NCBI Taxonomy" id="1862672"/>
    <lineage>
        <taxon>Bacteria</taxon>
        <taxon>Bacillati</taxon>
        <taxon>Bacillota</taxon>
        <taxon>Erysipelotrichia</taxon>
        <taxon>Erysipelotrichales</taxon>
        <taxon>Erysipelotrichaceae</taxon>
        <taxon>Dubosiella</taxon>
    </lineage>
</organism>
<comment type="similarity">
    <text evidence="2">Belongs to the multi antimicrobial extrusion (MATE) (TC 2.A.66.1) family. MepA subfamily.</text>
</comment>
<evidence type="ECO:0000256" key="6">
    <source>
        <dbReference type="ARBA" id="ARBA00022692"/>
    </source>
</evidence>
<evidence type="ECO:0000256" key="4">
    <source>
        <dbReference type="ARBA" id="ARBA00022448"/>
    </source>
</evidence>
<feature type="transmembrane region" description="Helical" evidence="10">
    <location>
        <begin position="269"/>
        <end position="296"/>
    </location>
</feature>
<feature type="transmembrane region" description="Helical" evidence="10">
    <location>
        <begin position="162"/>
        <end position="182"/>
    </location>
</feature>
<dbReference type="PANTHER" id="PTHR43823">
    <property type="entry name" value="SPORULATION PROTEIN YKVU"/>
    <property type="match status" value="1"/>
</dbReference>
<reference evidence="11 12" key="1">
    <citation type="submission" date="2016-11" db="EMBL/GenBank/DDBJ databases">
        <title>Description of two novel members of the family Erysipelotrichaceae: Ileibacterium lipovorans gen. nov., sp. nov. and Dubosiella newyorkensis, gen. nov., sp. nov.</title>
        <authorList>
            <person name="Cox L.M."/>
            <person name="Sohn J."/>
            <person name="Tyrrell K.L."/>
            <person name="Citron D.M."/>
            <person name="Lawson P.A."/>
            <person name="Patel N.B."/>
            <person name="Iizumi T."/>
            <person name="Perez-Perez G.I."/>
            <person name="Goldstein E.J."/>
            <person name="Blaser M.J."/>
        </authorList>
    </citation>
    <scope>NUCLEOTIDE SEQUENCE [LARGE SCALE GENOMIC DNA]</scope>
    <source>
        <strain evidence="11 12">NYU-BL-A4</strain>
    </source>
</reference>
<dbReference type="GO" id="GO:0015297">
    <property type="term" value="F:antiporter activity"/>
    <property type="evidence" value="ECO:0007669"/>
    <property type="project" value="InterPro"/>
</dbReference>
<dbReference type="GeneID" id="78275692"/>
<evidence type="ECO:0000256" key="8">
    <source>
        <dbReference type="ARBA" id="ARBA00023136"/>
    </source>
</evidence>
<feature type="transmembrane region" description="Helical" evidence="10">
    <location>
        <begin position="358"/>
        <end position="379"/>
    </location>
</feature>
<feature type="transmembrane region" description="Helical" evidence="10">
    <location>
        <begin position="386"/>
        <end position="407"/>
    </location>
</feature>
<keyword evidence="5" id="KW-1003">Cell membrane</keyword>
<evidence type="ECO:0000256" key="9">
    <source>
        <dbReference type="ARBA" id="ARBA00023251"/>
    </source>
</evidence>
<feature type="transmembrane region" description="Helical" evidence="10">
    <location>
        <begin position="316"/>
        <end position="346"/>
    </location>
</feature>
<dbReference type="AlphaFoldDB" id="A0A1U7NM68"/>
<dbReference type="RefSeq" id="WP_076341562.1">
    <property type="nucleotide sequence ID" value="NZ_CAJTMI010000008.1"/>
</dbReference>
<name>A0A1U7NM68_9FIRM</name>
<feature type="transmembrane region" description="Helical" evidence="10">
    <location>
        <begin position="12"/>
        <end position="33"/>
    </location>
</feature>
<evidence type="ECO:0000256" key="10">
    <source>
        <dbReference type="SAM" id="Phobius"/>
    </source>
</evidence>
<dbReference type="PANTHER" id="PTHR43823:SF3">
    <property type="entry name" value="MULTIDRUG EXPORT PROTEIN MEPA"/>
    <property type="match status" value="1"/>
</dbReference>
<keyword evidence="12" id="KW-1185">Reference proteome</keyword>
<dbReference type="STRING" id="1862672.BO225_07020"/>
<keyword evidence="6 10" id="KW-0812">Transmembrane</keyword>
<dbReference type="GO" id="GO:0046677">
    <property type="term" value="P:response to antibiotic"/>
    <property type="evidence" value="ECO:0007669"/>
    <property type="project" value="UniProtKB-KW"/>
</dbReference>
<gene>
    <name evidence="11" type="ORF">BO225_07020</name>
</gene>
<evidence type="ECO:0000256" key="5">
    <source>
        <dbReference type="ARBA" id="ARBA00022475"/>
    </source>
</evidence>
<dbReference type="InterPro" id="IPR045070">
    <property type="entry name" value="MATE_MepA-like"/>
</dbReference>
<dbReference type="InterPro" id="IPR002528">
    <property type="entry name" value="MATE_fam"/>
</dbReference>
<dbReference type="EMBL" id="MPKA01000067">
    <property type="protein sequence ID" value="OLU46225.1"/>
    <property type="molecule type" value="Genomic_DNA"/>
</dbReference>
<dbReference type="InterPro" id="IPR048279">
    <property type="entry name" value="MdtK-like"/>
</dbReference>
<dbReference type="Proteomes" id="UP000186705">
    <property type="component" value="Unassembled WGS sequence"/>
</dbReference>
<keyword evidence="9" id="KW-0046">Antibiotic resistance</keyword>
<evidence type="ECO:0000256" key="1">
    <source>
        <dbReference type="ARBA" id="ARBA00004651"/>
    </source>
</evidence>
<keyword evidence="7 10" id="KW-1133">Transmembrane helix</keyword>
<protein>
    <recommendedName>
        <fullName evidence="3">Multidrug export protein MepA</fullName>
    </recommendedName>
</protein>
<evidence type="ECO:0000256" key="2">
    <source>
        <dbReference type="ARBA" id="ARBA00008417"/>
    </source>
</evidence>
<feature type="transmembrane region" description="Helical" evidence="10">
    <location>
        <begin position="53"/>
        <end position="79"/>
    </location>
</feature>
<comment type="caution">
    <text evidence="11">The sequence shown here is derived from an EMBL/GenBank/DDBJ whole genome shotgun (WGS) entry which is preliminary data.</text>
</comment>
<proteinExistence type="inferred from homology"/>
<evidence type="ECO:0000313" key="12">
    <source>
        <dbReference type="Proteomes" id="UP000186705"/>
    </source>
</evidence>
<feature type="transmembrane region" description="Helical" evidence="10">
    <location>
        <begin position="132"/>
        <end position="150"/>
    </location>
</feature>
<dbReference type="Pfam" id="PF01554">
    <property type="entry name" value="MatE"/>
    <property type="match status" value="2"/>
</dbReference>
<sequence>MIQLSDHFTYKKLLSFTIPSIVMVIFTSLYTIVDGIFVSNVAGNDAFAALNLIWPIIAIMGAVGFMIGMGGSALIAKTLGEGEHTKANEIFSMLIYVLMGIGALLSVIGIFFMEDFARLLGASEELVPYCVIYGRTLSIFMVGYFLQNASQSFLVTAERPKLSLALTLAAGFTNIVLDYLFISVFRWGILGAALATGLSWLVGGIIPFFYFLFPNPTPLALGKTRLDLRALGQACFNGSSEMISNLSMSVINVLYNLELMKMIGSDGVVAYGIIQYIAFVFVGAYLGYAFGITPVLGYQYGANNHKELKNLLKKSLILIAIAAVVLTILAEMMANLLASIFVSYSIELMTLTSHAIRIYSLSFLVAGFNIFASSFFTALNNGFISGLLSFVRTFVFQVVSIIVMPLLFGLDGIWAAISVAEVGALFVSAFFLKEEKKKYGY</sequence>
<keyword evidence="4" id="KW-0813">Transport</keyword>
<dbReference type="InterPro" id="IPR051327">
    <property type="entry name" value="MATE_MepA_subfamily"/>
</dbReference>
<comment type="subcellular location">
    <subcellularLocation>
        <location evidence="1">Cell membrane</location>
        <topology evidence="1">Multi-pass membrane protein</topology>
    </subcellularLocation>
</comment>
<dbReference type="GO" id="GO:0042910">
    <property type="term" value="F:xenobiotic transmembrane transporter activity"/>
    <property type="evidence" value="ECO:0007669"/>
    <property type="project" value="InterPro"/>
</dbReference>
<keyword evidence="8 10" id="KW-0472">Membrane</keyword>
<dbReference type="CDD" id="cd13143">
    <property type="entry name" value="MATE_MepA_like"/>
    <property type="match status" value="1"/>
</dbReference>
<dbReference type="GO" id="GO:0005886">
    <property type="term" value="C:plasma membrane"/>
    <property type="evidence" value="ECO:0007669"/>
    <property type="project" value="UniProtKB-SubCell"/>
</dbReference>
<dbReference type="PIRSF" id="PIRSF006603">
    <property type="entry name" value="DinF"/>
    <property type="match status" value="1"/>
</dbReference>
<feature type="transmembrane region" description="Helical" evidence="10">
    <location>
        <begin position="188"/>
        <end position="213"/>
    </location>
</feature>
<feature type="transmembrane region" description="Helical" evidence="10">
    <location>
        <begin position="91"/>
        <end position="112"/>
    </location>
</feature>